<evidence type="ECO:0000313" key="2">
    <source>
        <dbReference type="EMBL" id="TDQ79570.1"/>
    </source>
</evidence>
<sequence length="56" mass="6268">MRNKYRILALLYVPIFLIGALILGLAMIIKAIGAYIMLSPELAQSEINHLKKSLNL</sequence>
<dbReference type="AlphaFoldDB" id="A0A4R6WH97"/>
<dbReference type="EMBL" id="SNYV01000011">
    <property type="protein sequence ID" value="TDQ79570.1"/>
    <property type="molecule type" value="Genomic_DNA"/>
</dbReference>
<reference evidence="2 3" key="1">
    <citation type="submission" date="2019-03" db="EMBL/GenBank/DDBJ databases">
        <title>Genomic Encyclopedia of Archaeal and Bacterial Type Strains, Phase II (KMG-II): from individual species to whole genera.</title>
        <authorList>
            <person name="Goeker M."/>
        </authorList>
    </citation>
    <scope>NUCLEOTIDE SEQUENCE [LARGE SCALE GENOMIC DNA]</scope>
    <source>
        <strain evidence="2 3">DSM 28353</strain>
    </source>
</reference>
<accession>A0A4R6WH97</accession>
<name>A0A4R6WH97_9SPHI</name>
<protein>
    <submittedName>
        <fullName evidence="2">Uncharacterized protein</fullName>
    </submittedName>
</protein>
<keyword evidence="1" id="KW-0472">Membrane</keyword>
<comment type="caution">
    <text evidence="2">The sequence shown here is derived from an EMBL/GenBank/DDBJ whole genome shotgun (WGS) entry which is preliminary data.</text>
</comment>
<keyword evidence="1" id="KW-0812">Transmembrane</keyword>
<feature type="transmembrane region" description="Helical" evidence="1">
    <location>
        <begin position="7"/>
        <end position="38"/>
    </location>
</feature>
<gene>
    <name evidence="2" type="ORF">CLV99_1015</name>
</gene>
<evidence type="ECO:0000313" key="3">
    <source>
        <dbReference type="Proteomes" id="UP000295292"/>
    </source>
</evidence>
<proteinExistence type="predicted"/>
<dbReference type="Proteomes" id="UP000295292">
    <property type="component" value="Unassembled WGS sequence"/>
</dbReference>
<organism evidence="2 3">
    <name type="scientific">Sphingobacterium yanglingense</name>
    <dbReference type="NCBI Taxonomy" id="1437280"/>
    <lineage>
        <taxon>Bacteria</taxon>
        <taxon>Pseudomonadati</taxon>
        <taxon>Bacteroidota</taxon>
        <taxon>Sphingobacteriia</taxon>
        <taxon>Sphingobacteriales</taxon>
        <taxon>Sphingobacteriaceae</taxon>
        <taxon>Sphingobacterium</taxon>
    </lineage>
</organism>
<keyword evidence="3" id="KW-1185">Reference proteome</keyword>
<keyword evidence="1" id="KW-1133">Transmembrane helix</keyword>
<evidence type="ECO:0000256" key="1">
    <source>
        <dbReference type="SAM" id="Phobius"/>
    </source>
</evidence>